<proteinExistence type="predicted"/>
<accession>A0A1I4X4E2</accession>
<dbReference type="AlphaFoldDB" id="A0A1I4X4E2"/>
<sequence length="270" mass="31656">MKKLLLLLPLTFFLSCQEDETIIQLEENNNFNPYPKGYFLTEEDKLIDTVRFEYENNLVTKRIGEFVDTSTSTDFIYFFSKQIESNVNYIGNQAVIKRISKIEGVSLPEDIQIYNLNGKQINDAIFTYQTKPNFSEKYVYNYKNNQIKSIDLLISDSVKKNDLTSSEEFYFNSKGNLDSVVYRDAVYLNGLPTIDYNSKARKVTRFINYDESQNLFQNLGIFKDQYFRSLSKNNFRGFIIKDYDKNGNSLNYSDASWTYEYINGEVKVLK</sequence>
<dbReference type="OrthoDB" id="703951at2"/>
<protein>
    <recommendedName>
        <fullName evidence="3">YD repeat-containing protein</fullName>
    </recommendedName>
</protein>
<evidence type="ECO:0000313" key="2">
    <source>
        <dbReference type="Proteomes" id="UP000199149"/>
    </source>
</evidence>
<gene>
    <name evidence="1" type="ORF">SAMN05421738_10865</name>
</gene>
<evidence type="ECO:0008006" key="3">
    <source>
        <dbReference type="Google" id="ProtNLM"/>
    </source>
</evidence>
<dbReference type="Proteomes" id="UP000199149">
    <property type="component" value="Unassembled WGS sequence"/>
</dbReference>
<reference evidence="2" key="1">
    <citation type="submission" date="2016-10" db="EMBL/GenBank/DDBJ databases">
        <authorList>
            <person name="Varghese N."/>
            <person name="Submissions S."/>
        </authorList>
    </citation>
    <scope>NUCLEOTIDE SEQUENCE [LARGE SCALE GENOMIC DNA]</scope>
    <source>
        <strain evidence="2">XJ109</strain>
    </source>
</reference>
<name>A0A1I4X4E2_9FLAO</name>
<dbReference type="PROSITE" id="PS51257">
    <property type="entry name" value="PROKAR_LIPOPROTEIN"/>
    <property type="match status" value="1"/>
</dbReference>
<keyword evidence="2" id="KW-1185">Reference proteome</keyword>
<dbReference type="EMBL" id="FOUZ01000008">
    <property type="protein sequence ID" value="SFN20522.1"/>
    <property type="molecule type" value="Genomic_DNA"/>
</dbReference>
<organism evidence="1 2">
    <name type="scientific">Algoriella xinjiangensis</name>
    <dbReference type="NCBI Taxonomy" id="684065"/>
    <lineage>
        <taxon>Bacteria</taxon>
        <taxon>Pseudomonadati</taxon>
        <taxon>Bacteroidota</taxon>
        <taxon>Flavobacteriia</taxon>
        <taxon>Flavobacteriales</taxon>
        <taxon>Weeksellaceae</taxon>
        <taxon>Algoriella</taxon>
    </lineage>
</organism>
<evidence type="ECO:0000313" key="1">
    <source>
        <dbReference type="EMBL" id="SFN20522.1"/>
    </source>
</evidence>
<dbReference type="RefSeq" id="WP_092908307.1">
    <property type="nucleotide sequence ID" value="NZ_FOUZ01000008.1"/>
</dbReference>